<dbReference type="PROSITE" id="PS50240">
    <property type="entry name" value="TRYPSIN_DOM"/>
    <property type="match status" value="1"/>
</dbReference>
<dbReference type="InterPro" id="IPR043504">
    <property type="entry name" value="Peptidase_S1_PA_chymotrypsin"/>
</dbReference>
<dbReference type="PRINTS" id="PR00722">
    <property type="entry name" value="CHYMOTRYPSIN"/>
</dbReference>
<dbReference type="OrthoDB" id="531708at2759"/>
<dbReference type="InterPro" id="IPR001254">
    <property type="entry name" value="Trypsin_dom"/>
</dbReference>
<dbReference type="InterPro" id="IPR033116">
    <property type="entry name" value="TRYPSIN_SER"/>
</dbReference>
<dbReference type="EMBL" id="JAACXV010014539">
    <property type="protein sequence ID" value="KAF7266476.1"/>
    <property type="molecule type" value="Genomic_DNA"/>
</dbReference>
<evidence type="ECO:0000313" key="10">
    <source>
        <dbReference type="Proteomes" id="UP000625711"/>
    </source>
</evidence>
<dbReference type="InterPro" id="IPR001314">
    <property type="entry name" value="Peptidase_S1A"/>
</dbReference>
<dbReference type="GO" id="GO:0004252">
    <property type="term" value="F:serine-type endopeptidase activity"/>
    <property type="evidence" value="ECO:0007669"/>
    <property type="project" value="InterPro"/>
</dbReference>
<dbReference type="PROSITE" id="PS00135">
    <property type="entry name" value="TRYPSIN_SER"/>
    <property type="match status" value="1"/>
</dbReference>
<dbReference type="InterPro" id="IPR050430">
    <property type="entry name" value="Peptidase_S1"/>
</dbReference>
<sequence length="248" mass="26715">MKPLLFLVLFVGYCSASLKIVNGTDAEEGEFPFMVSLRHGVDHACGGTIINSKHVLTAAHCVCDYGNAKNTDGYNIQYGSIHITRTYERTMEVEKFICADYNPQLGTNDVAIVRLVSTLPMIDGWQSVYLKNDLKTDFQHDGWVVGWGRLWDAGPIPSVLQKLQVTTLSDSACGTQHDSDHHLCAKSIGPAGGICNGDSGGALIVSGGGQVGIASFITTTCGTTTDVTPDGFSKVSTYYQWIINNSNL</sequence>
<keyword evidence="7" id="KW-0732">Signal</keyword>
<accession>A0A834M3M2</accession>
<dbReference type="PROSITE" id="PS00134">
    <property type="entry name" value="TRYPSIN_HIS"/>
    <property type="match status" value="1"/>
</dbReference>
<keyword evidence="3 6" id="KW-0378">Hydrolase</keyword>
<evidence type="ECO:0000256" key="7">
    <source>
        <dbReference type="SAM" id="SignalP"/>
    </source>
</evidence>
<keyword evidence="2 6" id="KW-0645">Protease</keyword>
<protein>
    <recommendedName>
        <fullName evidence="8">Peptidase S1 domain-containing protein</fullName>
    </recommendedName>
</protein>
<dbReference type="Proteomes" id="UP000625711">
    <property type="component" value="Unassembled WGS sequence"/>
</dbReference>
<comment type="caution">
    <text evidence="9">The sequence shown here is derived from an EMBL/GenBank/DDBJ whole genome shotgun (WGS) entry which is preliminary data.</text>
</comment>
<evidence type="ECO:0000256" key="5">
    <source>
        <dbReference type="ARBA" id="ARBA00023157"/>
    </source>
</evidence>
<evidence type="ECO:0000256" key="3">
    <source>
        <dbReference type="ARBA" id="ARBA00022801"/>
    </source>
</evidence>
<comment type="similarity">
    <text evidence="1">Belongs to the peptidase S1 family.</text>
</comment>
<gene>
    <name evidence="9" type="ORF">GWI33_020212</name>
</gene>
<dbReference type="GO" id="GO:0006508">
    <property type="term" value="P:proteolysis"/>
    <property type="evidence" value="ECO:0007669"/>
    <property type="project" value="UniProtKB-KW"/>
</dbReference>
<dbReference type="SMART" id="SM00020">
    <property type="entry name" value="Tryp_SPc"/>
    <property type="match status" value="1"/>
</dbReference>
<organism evidence="9 10">
    <name type="scientific">Rhynchophorus ferrugineus</name>
    <name type="common">Red palm weevil</name>
    <name type="synonym">Curculio ferrugineus</name>
    <dbReference type="NCBI Taxonomy" id="354439"/>
    <lineage>
        <taxon>Eukaryota</taxon>
        <taxon>Metazoa</taxon>
        <taxon>Ecdysozoa</taxon>
        <taxon>Arthropoda</taxon>
        <taxon>Hexapoda</taxon>
        <taxon>Insecta</taxon>
        <taxon>Pterygota</taxon>
        <taxon>Neoptera</taxon>
        <taxon>Endopterygota</taxon>
        <taxon>Coleoptera</taxon>
        <taxon>Polyphaga</taxon>
        <taxon>Cucujiformia</taxon>
        <taxon>Curculionidae</taxon>
        <taxon>Dryophthorinae</taxon>
        <taxon>Rhynchophorus</taxon>
    </lineage>
</organism>
<evidence type="ECO:0000313" key="9">
    <source>
        <dbReference type="EMBL" id="KAF7266476.1"/>
    </source>
</evidence>
<evidence type="ECO:0000256" key="6">
    <source>
        <dbReference type="RuleBase" id="RU363034"/>
    </source>
</evidence>
<feature type="chain" id="PRO_5032301619" description="Peptidase S1 domain-containing protein" evidence="7">
    <location>
        <begin position="17"/>
        <end position="248"/>
    </location>
</feature>
<dbReference type="SUPFAM" id="SSF50494">
    <property type="entry name" value="Trypsin-like serine proteases"/>
    <property type="match status" value="1"/>
</dbReference>
<dbReference type="FunFam" id="2.40.10.10:FF:000068">
    <property type="entry name" value="transmembrane protease serine 2"/>
    <property type="match status" value="1"/>
</dbReference>
<keyword evidence="10" id="KW-1185">Reference proteome</keyword>
<dbReference type="InterPro" id="IPR009003">
    <property type="entry name" value="Peptidase_S1_PA"/>
</dbReference>
<feature type="domain" description="Peptidase S1" evidence="8">
    <location>
        <begin position="20"/>
        <end position="247"/>
    </location>
</feature>
<dbReference type="Gene3D" id="2.40.10.10">
    <property type="entry name" value="Trypsin-like serine proteases"/>
    <property type="match status" value="1"/>
</dbReference>
<dbReference type="PANTHER" id="PTHR24276">
    <property type="entry name" value="POLYSERASE-RELATED"/>
    <property type="match status" value="1"/>
</dbReference>
<evidence type="ECO:0000256" key="4">
    <source>
        <dbReference type="ARBA" id="ARBA00022825"/>
    </source>
</evidence>
<evidence type="ECO:0000256" key="2">
    <source>
        <dbReference type="ARBA" id="ARBA00022670"/>
    </source>
</evidence>
<dbReference type="CDD" id="cd00190">
    <property type="entry name" value="Tryp_SPc"/>
    <property type="match status" value="1"/>
</dbReference>
<dbReference type="AlphaFoldDB" id="A0A834M3M2"/>
<keyword evidence="5" id="KW-1015">Disulfide bond</keyword>
<keyword evidence="4 6" id="KW-0720">Serine protease</keyword>
<feature type="signal peptide" evidence="7">
    <location>
        <begin position="1"/>
        <end position="16"/>
    </location>
</feature>
<evidence type="ECO:0000259" key="8">
    <source>
        <dbReference type="PROSITE" id="PS50240"/>
    </source>
</evidence>
<evidence type="ECO:0000256" key="1">
    <source>
        <dbReference type="ARBA" id="ARBA00007664"/>
    </source>
</evidence>
<dbReference type="InterPro" id="IPR018114">
    <property type="entry name" value="TRYPSIN_HIS"/>
</dbReference>
<reference evidence="9" key="1">
    <citation type="submission" date="2020-08" db="EMBL/GenBank/DDBJ databases">
        <title>Genome sequencing and assembly of the red palm weevil Rhynchophorus ferrugineus.</title>
        <authorList>
            <person name="Dias G.B."/>
            <person name="Bergman C.M."/>
            <person name="Manee M."/>
        </authorList>
    </citation>
    <scope>NUCLEOTIDE SEQUENCE</scope>
    <source>
        <strain evidence="9">AA-2017</strain>
        <tissue evidence="9">Whole larva</tissue>
    </source>
</reference>
<name>A0A834M3M2_RHYFE</name>
<proteinExistence type="inferred from homology"/>
<dbReference type="PANTHER" id="PTHR24276:SF98">
    <property type="entry name" value="FI18310P1-RELATED"/>
    <property type="match status" value="1"/>
</dbReference>
<dbReference type="Pfam" id="PF00089">
    <property type="entry name" value="Trypsin"/>
    <property type="match status" value="1"/>
</dbReference>